<dbReference type="InterPro" id="IPR003593">
    <property type="entry name" value="AAA+_ATPase"/>
</dbReference>
<dbReference type="Pfam" id="PF04950">
    <property type="entry name" value="RIBIOP_C"/>
    <property type="match status" value="1"/>
</dbReference>
<dbReference type="InterPro" id="IPR007034">
    <property type="entry name" value="BMS1_TSR1_C"/>
</dbReference>
<feature type="region of interest" description="Disordered" evidence="4">
    <location>
        <begin position="393"/>
        <end position="480"/>
    </location>
</feature>
<evidence type="ECO:0000259" key="5">
    <source>
        <dbReference type="PROSITE" id="PS51714"/>
    </source>
</evidence>
<reference evidence="6" key="1">
    <citation type="submission" date="2022-10" db="EMBL/GenBank/DDBJ databases">
        <title>Adaptive evolution leads to modifications in subtelomeric GC content in a zoonotic Cryptosporidium species.</title>
        <authorList>
            <person name="Li J."/>
            <person name="Feng Y."/>
            <person name="Xiao L."/>
        </authorList>
    </citation>
    <scope>NUCLEOTIDE SEQUENCE</scope>
    <source>
        <strain evidence="6">25894</strain>
    </source>
</reference>
<dbReference type="InterPro" id="IPR037875">
    <property type="entry name" value="Bms1_N"/>
</dbReference>
<evidence type="ECO:0000256" key="4">
    <source>
        <dbReference type="SAM" id="MobiDB-lite"/>
    </source>
</evidence>
<keyword evidence="3" id="KW-0539">Nucleus</keyword>
<evidence type="ECO:0000256" key="1">
    <source>
        <dbReference type="ARBA" id="ARBA00004604"/>
    </source>
</evidence>
<dbReference type="SMART" id="SM01362">
    <property type="entry name" value="DUF663"/>
    <property type="match status" value="1"/>
</dbReference>
<dbReference type="CDD" id="cd01882">
    <property type="entry name" value="BMS1"/>
    <property type="match status" value="1"/>
</dbReference>
<dbReference type="InterPro" id="IPR039761">
    <property type="entry name" value="Bms1/Tsr1"/>
</dbReference>
<protein>
    <submittedName>
        <fullName evidence="6">BMS1 like GTPase</fullName>
    </submittedName>
</protein>
<evidence type="ECO:0000256" key="2">
    <source>
        <dbReference type="ARBA" id="ARBA00022517"/>
    </source>
</evidence>
<feature type="compositionally biased region" description="Acidic residues" evidence="4">
    <location>
        <begin position="612"/>
        <end position="626"/>
    </location>
</feature>
<feature type="region of interest" description="Disordered" evidence="4">
    <location>
        <begin position="61"/>
        <end position="82"/>
    </location>
</feature>
<comment type="caution">
    <text evidence="6">The sequence shown here is derived from an EMBL/GenBank/DDBJ whole genome shotgun (WGS) entry which is preliminary data.</text>
</comment>
<dbReference type="Pfam" id="PF22298">
    <property type="entry name" value="Tsr1_G-like"/>
    <property type="match status" value="1"/>
</dbReference>
<feature type="region of interest" description="Disordered" evidence="4">
    <location>
        <begin position="606"/>
        <end position="626"/>
    </location>
</feature>
<feature type="region of interest" description="Disordered" evidence="4">
    <location>
        <begin position="674"/>
        <end position="718"/>
    </location>
</feature>
<proteinExistence type="predicted"/>
<dbReference type="SUPFAM" id="SSF52540">
    <property type="entry name" value="P-loop containing nucleoside triphosphate hydrolases"/>
    <property type="match status" value="1"/>
</dbReference>
<feature type="region of interest" description="Disordered" evidence="4">
    <location>
        <begin position="1058"/>
        <end position="1114"/>
    </location>
</feature>
<name>A0ABQ8PAX3_9CRYT</name>
<dbReference type="PROSITE" id="PS51714">
    <property type="entry name" value="G_BMS1"/>
    <property type="match status" value="1"/>
</dbReference>
<dbReference type="SMART" id="SM00382">
    <property type="entry name" value="AAA"/>
    <property type="match status" value="1"/>
</dbReference>
<evidence type="ECO:0000313" key="7">
    <source>
        <dbReference type="Proteomes" id="UP001071777"/>
    </source>
</evidence>
<dbReference type="PANTHER" id="PTHR12858:SF2">
    <property type="entry name" value="RIBOSOME BIOGENESIS PROTEIN BMS1 HOMOLOG"/>
    <property type="match status" value="1"/>
</dbReference>
<feature type="compositionally biased region" description="Acidic residues" evidence="4">
    <location>
        <begin position="470"/>
        <end position="480"/>
    </location>
</feature>
<dbReference type="Proteomes" id="UP001071777">
    <property type="component" value="Unassembled WGS sequence"/>
</dbReference>
<feature type="compositionally biased region" description="Basic residues" evidence="4">
    <location>
        <begin position="1104"/>
        <end position="1114"/>
    </location>
</feature>
<dbReference type="SMART" id="SM00785">
    <property type="entry name" value="AARP2CN"/>
    <property type="match status" value="1"/>
</dbReference>
<evidence type="ECO:0000256" key="3">
    <source>
        <dbReference type="ARBA" id="ARBA00023242"/>
    </source>
</evidence>
<dbReference type="Pfam" id="PF08142">
    <property type="entry name" value="AARP2CN"/>
    <property type="match status" value="1"/>
</dbReference>
<dbReference type="InterPro" id="IPR027417">
    <property type="entry name" value="P-loop_NTPase"/>
</dbReference>
<feature type="compositionally biased region" description="Basic residues" evidence="4">
    <location>
        <begin position="7"/>
        <end position="25"/>
    </location>
</feature>
<feature type="compositionally biased region" description="Basic and acidic residues" evidence="4">
    <location>
        <begin position="1077"/>
        <end position="1089"/>
    </location>
</feature>
<dbReference type="InterPro" id="IPR030387">
    <property type="entry name" value="G_Bms1/Tsr1_dom"/>
</dbReference>
<feature type="compositionally biased region" description="Acidic residues" evidence="4">
    <location>
        <begin position="430"/>
        <end position="455"/>
    </location>
</feature>
<sequence>MEEIDRKKAHRAHLSKKKVLKKKLKKEGADKKERHNPKAFTFSGGVKSVQRRVQRTLDIASKREKAPGIDKSNVEDESTPPPYIVAVQGPPGVGKTTLIRSLVKNYTKYNLNVIDGTVTLVSSKNRRLTFIECPNDMHGMIDVAKVADLVLLLIDASFSFEMETFEFLNILQVHGFPRVLGVLTHLDKIEDNKTLRKTKKKLKNRFWTEIYNGAKLFYLSGINNGFYNKTEIRNLSRFIAVQKFENLSWRSSHPYIVSLRTEEIKEDDEYEHNGQKSCKRSSESAKPETSVYFYGFVKGGIMRKNQSVHIPGLGDYLISEIDEFNDPCPLPETNIKKKGTNAGLRVLKSKERNIYAPYCDVGNVQIDSNSMYIHIPDHTVNFTRRKVLFNDGHSDSDSNSGSDSDGECSQTEDLAEDGDAEDLHQGPEEFSLESDEDEDDDEEEEEEEDQSDDDNDSYHSDKQSTNDSDPNSDTEDEEDLPEAVRYVRRLQKSQSALNKRVDNLSLKLLPSSDVTLDNSDARSNAPNVCSCGGLGCALCEDVGTWREDDINGGGNYSEIKDKNSDNFLFSSDVNYSLKDLVYGNNAKARQVFSKMISQSKEKSTHSKKSLFDDDLEGDQDDVESDSECTDYILDTYRLNDVYIYPNKPRSIRELVSYWTEDMFYTLRQEKFITGGIDNSDDEEGMETRDRDQDQDPDSDHDDASSAADDQKEGSGDEVTWDDTASRVFKIGRYVRIRIDNIDKEWIKNRQGITILGTLLPGESVFGNINIRIKKHRWYPKILKSDDVLTFSIGWRRFQSIPLYSIEDRNESRYRMLKYTPEHMHCYCTTYGPIIPCNFGILAIRSSERTNNFRIAATGVSVEMQAKSNIVKKLKLVGEPKKIYKNTAFIHKMFSSDLEVSKFIGAKIQTVSGIRGQVKKAISTHGLFRATFEDKILLSDIVFCKTWVSMTPREFYNPVIDLPTWRRMRTQAELRRESNIPLAIKGDSEYVAKQDRPEKKRFNSVPVPSKLEKDLPYASKTKNDSKKVKDKRQVAVIKSTFEKRVANLFQRLSTIQKDKKAKRAEKGRIKREIKKKRQEPIERIREAKKEERKKRRYALQGVKMDKKRRKLMMKD</sequence>
<dbReference type="Gene3D" id="3.40.50.300">
    <property type="entry name" value="P-loop containing nucleotide triphosphate hydrolases"/>
    <property type="match status" value="1"/>
</dbReference>
<dbReference type="EMBL" id="JAPCXB010000016">
    <property type="protein sequence ID" value="KAJ1614831.1"/>
    <property type="molecule type" value="Genomic_DNA"/>
</dbReference>
<feature type="compositionally biased region" description="Basic and acidic residues" evidence="4">
    <location>
        <begin position="61"/>
        <end position="74"/>
    </location>
</feature>
<keyword evidence="2" id="KW-0690">Ribosome biogenesis</keyword>
<organism evidence="6 7">
    <name type="scientific">Cryptosporidium canis</name>
    <dbReference type="NCBI Taxonomy" id="195482"/>
    <lineage>
        <taxon>Eukaryota</taxon>
        <taxon>Sar</taxon>
        <taxon>Alveolata</taxon>
        <taxon>Apicomplexa</taxon>
        <taxon>Conoidasida</taxon>
        <taxon>Coccidia</taxon>
        <taxon>Eucoccidiorida</taxon>
        <taxon>Eimeriorina</taxon>
        <taxon>Cryptosporidiidae</taxon>
        <taxon>Cryptosporidium</taxon>
    </lineage>
</organism>
<dbReference type="InterPro" id="IPR012948">
    <property type="entry name" value="AARP2CN"/>
</dbReference>
<dbReference type="PANTHER" id="PTHR12858">
    <property type="entry name" value="RIBOSOME BIOGENESIS PROTEIN"/>
    <property type="match status" value="1"/>
</dbReference>
<evidence type="ECO:0000313" key="6">
    <source>
        <dbReference type="EMBL" id="KAJ1614831.1"/>
    </source>
</evidence>
<feature type="compositionally biased region" description="Basic residues" evidence="4">
    <location>
        <begin position="1058"/>
        <end position="1076"/>
    </location>
</feature>
<gene>
    <name evidence="6" type="ORF">OJ252_495</name>
</gene>
<feature type="domain" description="Bms1-type G" evidence="5">
    <location>
        <begin position="80"/>
        <end position="245"/>
    </location>
</feature>
<keyword evidence="7" id="KW-1185">Reference proteome</keyword>
<comment type="subcellular location">
    <subcellularLocation>
        <location evidence="1">Nucleus</location>
        <location evidence="1">Nucleolus</location>
    </subcellularLocation>
</comment>
<feature type="region of interest" description="Disordered" evidence="4">
    <location>
        <begin position="1"/>
        <end position="47"/>
    </location>
</feature>
<accession>A0ABQ8PAX3</accession>